<dbReference type="AlphaFoldDB" id="A0A0K2UIN4"/>
<protein>
    <submittedName>
        <fullName evidence="1">Uncharacterized protein</fullName>
    </submittedName>
</protein>
<proteinExistence type="predicted"/>
<reference evidence="1" key="1">
    <citation type="submission" date="2014-05" db="EMBL/GenBank/DDBJ databases">
        <authorList>
            <person name="Chronopoulou M."/>
        </authorList>
    </citation>
    <scope>NUCLEOTIDE SEQUENCE</scope>
    <source>
        <tissue evidence="1">Whole organism</tissue>
    </source>
</reference>
<dbReference type="EMBL" id="HACA01020529">
    <property type="protein sequence ID" value="CDW37890.1"/>
    <property type="molecule type" value="Transcribed_RNA"/>
</dbReference>
<evidence type="ECO:0000313" key="1">
    <source>
        <dbReference type="EMBL" id="CDW37890.1"/>
    </source>
</evidence>
<name>A0A0K2UIN4_LEPSM</name>
<organism evidence="1">
    <name type="scientific">Lepeophtheirus salmonis</name>
    <name type="common">Salmon louse</name>
    <name type="synonym">Caligus salmonis</name>
    <dbReference type="NCBI Taxonomy" id="72036"/>
    <lineage>
        <taxon>Eukaryota</taxon>
        <taxon>Metazoa</taxon>
        <taxon>Ecdysozoa</taxon>
        <taxon>Arthropoda</taxon>
        <taxon>Crustacea</taxon>
        <taxon>Multicrustacea</taxon>
        <taxon>Hexanauplia</taxon>
        <taxon>Copepoda</taxon>
        <taxon>Siphonostomatoida</taxon>
        <taxon>Caligidae</taxon>
        <taxon>Lepeophtheirus</taxon>
    </lineage>
</organism>
<accession>A0A0K2UIN4</accession>
<sequence length="52" mass="5927">MRSRVQTGTDIHISKCSLGKIHANPHKLNVLTHNSNSSHWMNPNNLNQYFPS</sequence>